<dbReference type="InterPro" id="IPR052930">
    <property type="entry name" value="TA_antitoxin_MntA"/>
</dbReference>
<organism evidence="2 3">
    <name type="scientific">Clostridium frigidicarnis</name>
    <dbReference type="NCBI Taxonomy" id="84698"/>
    <lineage>
        <taxon>Bacteria</taxon>
        <taxon>Bacillati</taxon>
        <taxon>Bacillota</taxon>
        <taxon>Clostridia</taxon>
        <taxon>Eubacteriales</taxon>
        <taxon>Clostridiaceae</taxon>
        <taxon>Clostridium</taxon>
    </lineage>
</organism>
<dbReference type="EMBL" id="FOKI01000037">
    <property type="protein sequence ID" value="SFB37286.1"/>
    <property type="molecule type" value="Genomic_DNA"/>
</dbReference>
<dbReference type="GO" id="GO:0016740">
    <property type="term" value="F:transferase activity"/>
    <property type="evidence" value="ECO:0007669"/>
    <property type="project" value="UniProtKB-KW"/>
</dbReference>
<evidence type="ECO:0000313" key="3">
    <source>
        <dbReference type="Proteomes" id="UP000198619"/>
    </source>
</evidence>
<name>A0A1I1AIW7_9CLOT</name>
<feature type="domain" description="Polymerase beta nucleotidyltransferase" evidence="1">
    <location>
        <begin position="38"/>
        <end position="129"/>
    </location>
</feature>
<evidence type="ECO:0000259" key="1">
    <source>
        <dbReference type="Pfam" id="PF18765"/>
    </source>
</evidence>
<evidence type="ECO:0000313" key="2">
    <source>
        <dbReference type="EMBL" id="SFB37286.1"/>
    </source>
</evidence>
<dbReference type="InterPro" id="IPR043519">
    <property type="entry name" value="NT_sf"/>
</dbReference>
<dbReference type="PANTHER" id="PTHR43852:SF3">
    <property type="entry name" value="NUCLEOTIDYLTRANSFERASE"/>
    <property type="match status" value="1"/>
</dbReference>
<dbReference type="CDD" id="cd05403">
    <property type="entry name" value="NT_KNTase_like"/>
    <property type="match status" value="1"/>
</dbReference>
<accession>A0A1I1AIW7</accession>
<dbReference type="Gene3D" id="3.30.460.10">
    <property type="entry name" value="Beta Polymerase, domain 2"/>
    <property type="match status" value="1"/>
</dbReference>
<keyword evidence="2" id="KW-0808">Transferase</keyword>
<dbReference type="AlphaFoldDB" id="A0A1I1AIW7"/>
<sequence>MKILNCVLSIKVVGRFVLGSDKLKLGGCSMFLSDTYIKNIVEFLVENLECNFIYLFGSFAKGEGREDSDIDIAVHTNKNVTAYDLFMLAGDLSFIVKRDVQIIDLKDVSTVFAAQIVGTREVIYSKNENLRIEYEIRAFKDYARLNEERQPILDSIKKDGRIYGK</sequence>
<dbReference type="Proteomes" id="UP000198619">
    <property type="component" value="Unassembled WGS sequence"/>
</dbReference>
<dbReference type="PANTHER" id="PTHR43852">
    <property type="entry name" value="NUCLEOTIDYLTRANSFERASE"/>
    <property type="match status" value="1"/>
</dbReference>
<protein>
    <submittedName>
        <fullName evidence="2">Predicted nucleotidyltransferase</fullName>
    </submittedName>
</protein>
<proteinExistence type="predicted"/>
<dbReference type="SUPFAM" id="SSF81301">
    <property type="entry name" value="Nucleotidyltransferase"/>
    <property type="match status" value="1"/>
</dbReference>
<keyword evidence="3" id="KW-1185">Reference proteome</keyword>
<dbReference type="Pfam" id="PF18765">
    <property type="entry name" value="Polbeta"/>
    <property type="match status" value="1"/>
</dbReference>
<dbReference type="InterPro" id="IPR041633">
    <property type="entry name" value="Polbeta"/>
</dbReference>
<reference evidence="2 3" key="1">
    <citation type="submission" date="2016-10" db="EMBL/GenBank/DDBJ databases">
        <authorList>
            <person name="de Groot N.N."/>
        </authorList>
    </citation>
    <scope>NUCLEOTIDE SEQUENCE [LARGE SCALE GENOMIC DNA]</scope>
    <source>
        <strain evidence="2 3">DSM 12271</strain>
    </source>
</reference>
<gene>
    <name evidence="2" type="ORF">SAMN04488528_10376</name>
</gene>
<dbReference type="STRING" id="84698.SAMN04488528_10376"/>
<dbReference type="NCBIfam" id="NF047752">
    <property type="entry name" value="MntA_antitoxin"/>
    <property type="match status" value="1"/>
</dbReference>